<evidence type="ECO:0000256" key="5">
    <source>
        <dbReference type="ARBA" id="ARBA00022692"/>
    </source>
</evidence>
<evidence type="ECO:0000256" key="6">
    <source>
        <dbReference type="ARBA" id="ARBA00022989"/>
    </source>
</evidence>
<dbReference type="STRING" id="7070.D2A3T6"/>
<dbReference type="Proteomes" id="UP000007266">
    <property type="component" value="Linkage group 6"/>
</dbReference>
<evidence type="ECO:0000256" key="7">
    <source>
        <dbReference type="ARBA" id="ARBA00023136"/>
    </source>
</evidence>
<keyword evidence="5 13" id="KW-0812">Transmembrane</keyword>
<evidence type="ECO:0000256" key="2">
    <source>
        <dbReference type="ARBA" id="ARBA00004651"/>
    </source>
</evidence>
<protein>
    <recommendedName>
        <fullName evidence="11">Scavenger receptor class B member 1</fullName>
    </recommendedName>
    <alternativeName>
        <fullName evidence="12">SR-BI</fullName>
    </alternativeName>
</protein>
<dbReference type="FunCoup" id="D2A3T6">
    <property type="interactions" value="98"/>
</dbReference>
<proteinExistence type="inferred from homology"/>
<keyword evidence="6 13" id="KW-1133">Transmembrane helix</keyword>
<evidence type="ECO:0000256" key="4">
    <source>
        <dbReference type="ARBA" id="ARBA00022475"/>
    </source>
</evidence>
<evidence type="ECO:0000256" key="8">
    <source>
        <dbReference type="ARBA" id="ARBA00023157"/>
    </source>
</evidence>
<evidence type="ECO:0000256" key="11">
    <source>
        <dbReference type="ARBA" id="ARBA00040821"/>
    </source>
</evidence>
<feature type="transmembrane region" description="Helical" evidence="13">
    <location>
        <begin position="504"/>
        <end position="524"/>
    </location>
</feature>
<comment type="similarity">
    <text evidence="3">Belongs to the CD36 family.</text>
</comment>
<dbReference type="EMBL" id="KQ971348">
    <property type="protein sequence ID" value="EFA05669.1"/>
    <property type="molecule type" value="Genomic_DNA"/>
</dbReference>
<dbReference type="InParanoid" id="D2A3T6"/>
<evidence type="ECO:0000256" key="3">
    <source>
        <dbReference type="ARBA" id="ARBA00010532"/>
    </source>
</evidence>
<dbReference type="PRINTS" id="PR01609">
    <property type="entry name" value="CD36FAMILY"/>
</dbReference>
<evidence type="ECO:0000256" key="10">
    <source>
        <dbReference type="ARBA" id="ARBA00023180"/>
    </source>
</evidence>
<dbReference type="PANTHER" id="PTHR11923:SF110">
    <property type="entry name" value="SCAVENGER RECEPTOR CLASS B MEMBER 1"/>
    <property type="match status" value="1"/>
</dbReference>
<keyword evidence="4" id="KW-1003">Cell membrane</keyword>
<keyword evidence="9" id="KW-0675">Receptor</keyword>
<dbReference type="GO" id="GO:0005901">
    <property type="term" value="C:caveola"/>
    <property type="evidence" value="ECO:0007669"/>
    <property type="project" value="UniProtKB-SubCell"/>
</dbReference>
<reference evidence="14 15" key="1">
    <citation type="journal article" date="2008" name="Nature">
        <title>The genome of the model beetle and pest Tribolium castaneum.</title>
        <authorList>
            <consortium name="Tribolium Genome Sequencing Consortium"/>
            <person name="Richards S."/>
            <person name="Gibbs R.A."/>
            <person name="Weinstock G.M."/>
            <person name="Brown S.J."/>
            <person name="Denell R."/>
            <person name="Beeman R.W."/>
            <person name="Gibbs R."/>
            <person name="Beeman R.W."/>
            <person name="Brown S.J."/>
            <person name="Bucher G."/>
            <person name="Friedrich M."/>
            <person name="Grimmelikhuijzen C.J."/>
            <person name="Klingler M."/>
            <person name="Lorenzen M."/>
            <person name="Richards S."/>
            <person name="Roth S."/>
            <person name="Schroder R."/>
            <person name="Tautz D."/>
            <person name="Zdobnov E.M."/>
            <person name="Muzny D."/>
            <person name="Gibbs R.A."/>
            <person name="Weinstock G.M."/>
            <person name="Attaway T."/>
            <person name="Bell S."/>
            <person name="Buhay C.J."/>
            <person name="Chandrabose M.N."/>
            <person name="Chavez D."/>
            <person name="Clerk-Blankenburg K.P."/>
            <person name="Cree A."/>
            <person name="Dao M."/>
            <person name="Davis C."/>
            <person name="Chacko J."/>
            <person name="Dinh H."/>
            <person name="Dugan-Rocha S."/>
            <person name="Fowler G."/>
            <person name="Garner T.T."/>
            <person name="Garnes J."/>
            <person name="Gnirke A."/>
            <person name="Hawes A."/>
            <person name="Hernandez J."/>
            <person name="Hines S."/>
            <person name="Holder M."/>
            <person name="Hume J."/>
            <person name="Jhangiani S.N."/>
            <person name="Joshi V."/>
            <person name="Khan Z.M."/>
            <person name="Jackson L."/>
            <person name="Kovar C."/>
            <person name="Kowis A."/>
            <person name="Lee S."/>
            <person name="Lewis L.R."/>
            <person name="Margolis J."/>
            <person name="Morgan M."/>
            <person name="Nazareth L.V."/>
            <person name="Nguyen N."/>
            <person name="Okwuonu G."/>
            <person name="Parker D."/>
            <person name="Richards S."/>
            <person name="Ruiz S.J."/>
            <person name="Santibanez J."/>
            <person name="Savard J."/>
            <person name="Scherer S.E."/>
            <person name="Schneider B."/>
            <person name="Sodergren E."/>
            <person name="Tautz D."/>
            <person name="Vattahil S."/>
            <person name="Villasana D."/>
            <person name="White C.S."/>
            <person name="Wright R."/>
            <person name="Park Y."/>
            <person name="Beeman R.W."/>
            <person name="Lord J."/>
            <person name="Oppert B."/>
            <person name="Lorenzen M."/>
            <person name="Brown S."/>
            <person name="Wang L."/>
            <person name="Savard J."/>
            <person name="Tautz D."/>
            <person name="Richards S."/>
            <person name="Weinstock G."/>
            <person name="Gibbs R.A."/>
            <person name="Liu Y."/>
            <person name="Worley K."/>
            <person name="Weinstock G."/>
            <person name="Elsik C.G."/>
            <person name="Reese J.T."/>
            <person name="Elhaik E."/>
            <person name="Landan G."/>
            <person name="Graur D."/>
            <person name="Arensburger P."/>
            <person name="Atkinson P."/>
            <person name="Beeman R.W."/>
            <person name="Beidler J."/>
            <person name="Brown S.J."/>
            <person name="Demuth J.P."/>
            <person name="Drury D.W."/>
            <person name="Du Y.Z."/>
            <person name="Fujiwara H."/>
            <person name="Lorenzen M."/>
            <person name="Maselli V."/>
            <person name="Osanai M."/>
            <person name="Park Y."/>
            <person name="Robertson H.M."/>
            <person name="Tu Z."/>
            <person name="Wang J.J."/>
            <person name="Wang S."/>
            <person name="Richards S."/>
            <person name="Song H."/>
            <person name="Zhang L."/>
            <person name="Sodergren E."/>
            <person name="Werner D."/>
            <person name="Stanke M."/>
            <person name="Morgenstern B."/>
            <person name="Solovyev V."/>
            <person name="Kosarev P."/>
            <person name="Brown G."/>
            <person name="Chen H.C."/>
            <person name="Ermolaeva O."/>
            <person name="Hlavina W."/>
            <person name="Kapustin Y."/>
            <person name="Kiryutin B."/>
            <person name="Kitts P."/>
            <person name="Maglott D."/>
            <person name="Pruitt K."/>
            <person name="Sapojnikov V."/>
            <person name="Souvorov A."/>
            <person name="Mackey A.J."/>
            <person name="Waterhouse R.M."/>
            <person name="Wyder S."/>
            <person name="Zdobnov E.M."/>
            <person name="Zdobnov E.M."/>
            <person name="Wyder S."/>
            <person name="Kriventseva E.V."/>
            <person name="Kadowaki T."/>
            <person name="Bork P."/>
            <person name="Aranda M."/>
            <person name="Bao R."/>
            <person name="Beermann A."/>
            <person name="Berns N."/>
            <person name="Bolognesi R."/>
            <person name="Bonneton F."/>
            <person name="Bopp D."/>
            <person name="Brown S.J."/>
            <person name="Bucher G."/>
            <person name="Butts T."/>
            <person name="Chaumot A."/>
            <person name="Denell R.E."/>
            <person name="Ferrier D.E."/>
            <person name="Friedrich M."/>
            <person name="Gordon C.M."/>
            <person name="Jindra M."/>
            <person name="Klingler M."/>
            <person name="Lan Q."/>
            <person name="Lattorff H.M."/>
            <person name="Laudet V."/>
            <person name="von Levetsow C."/>
            <person name="Liu Z."/>
            <person name="Lutz R."/>
            <person name="Lynch J.A."/>
            <person name="da Fonseca R.N."/>
            <person name="Posnien N."/>
            <person name="Reuter R."/>
            <person name="Roth S."/>
            <person name="Savard J."/>
            <person name="Schinko J.B."/>
            <person name="Schmitt C."/>
            <person name="Schoppmeier M."/>
            <person name="Schroder R."/>
            <person name="Shippy T.D."/>
            <person name="Simonnet F."/>
            <person name="Marques-Souza H."/>
            <person name="Tautz D."/>
            <person name="Tomoyasu Y."/>
            <person name="Trauner J."/>
            <person name="Van der Zee M."/>
            <person name="Vervoort M."/>
            <person name="Wittkopp N."/>
            <person name="Wimmer E.A."/>
            <person name="Yang X."/>
            <person name="Jones A.K."/>
            <person name="Sattelle D.B."/>
            <person name="Ebert P.R."/>
            <person name="Nelson D."/>
            <person name="Scott J.G."/>
            <person name="Beeman R.W."/>
            <person name="Muthukrishnan S."/>
            <person name="Kramer K.J."/>
            <person name="Arakane Y."/>
            <person name="Beeman R.W."/>
            <person name="Zhu Q."/>
            <person name="Hogenkamp D."/>
            <person name="Dixit R."/>
            <person name="Oppert B."/>
            <person name="Jiang H."/>
            <person name="Zou Z."/>
            <person name="Marshall J."/>
            <person name="Elpidina E."/>
            <person name="Vinokurov K."/>
            <person name="Oppert C."/>
            <person name="Zou Z."/>
            <person name="Evans J."/>
            <person name="Lu Z."/>
            <person name="Zhao P."/>
            <person name="Sumathipala N."/>
            <person name="Altincicek B."/>
            <person name="Vilcinskas A."/>
            <person name="Williams M."/>
            <person name="Hultmark D."/>
            <person name="Hetru C."/>
            <person name="Jiang H."/>
            <person name="Grimmelikhuijzen C.J."/>
            <person name="Hauser F."/>
            <person name="Cazzamali G."/>
            <person name="Williamson M."/>
            <person name="Park Y."/>
            <person name="Li B."/>
            <person name="Tanaka Y."/>
            <person name="Predel R."/>
            <person name="Neupert S."/>
            <person name="Schachtner J."/>
            <person name="Verleyen P."/>
            <person name="Raible F."/>
            <person name="Bork P."/>
            <person name="Friedrich M."/>
            <person name="Walden K.K."/>
            <person name="Robertson H.M."/>
            <person name="Angeli S."/>
            <person name="Foret S."/>
            <person name="Bucher G."/>
            <person name="Schuetz S."/>
            <person name="Maleszka R."/>
            <person name="Wimmer E.A."/>
            <person name="Beeman R.W."/>
            <person name="Lorenzen M."/>
            <person name="Tomoyasu Y."/>
            <person name="Miller S.C."/>
            <person name="Grossmann D."/>
            <person name="Bucher G."/>
        </authorList>
    </citation>
    <scope>NUCLEOTIDE SEQUENCE [LARGE SCALE GENOMIC DNA]</scope>
    <source>
        <strain evidence="14 15">Georgia GA2</strain>
    </source>
</reference>
<feature type="transmembrane region" description="Helical" evidence="13">
    <location>
        <begin position="56"/>
        <end position="78"/>
    </location>
</feature>
<reference evidence="14 15" key="2">
    <citation type="journal article" date="2010" name="Nucleic Acids Res.">
        <title>BeetleBase in 2010: revisions to provide comprehensive genomic information for Tribolium castaneum.</title>
        <authorList>
            <person name="Kim H.S."/>
            <person name="Murphy T."/>
            <person name="Xia J."/>
            <person name="Caragea D."/>
            <person name="Park Y."/>
            <person name="Beeman R.W."/>
            <person name="Lorenzen M.D."/>
            <person name="Butcher S."/>
            <person name="Manak J.R."/>
            <person name="Brown S.J."/>
        </authorList>
    </citation>
    <scope>GENOME REANNOTATION</scope>
    <source>
        <strain evidence="14 15">Georgia GA2</strain>
    </source>
</reference>
<organism evidence="14 15">
    <name type="scientific">Tribolium castaneum</name>
    <name type="common">Red flour beetle</name>
    <dbReference type="NCBI Taxonomy" id="7070"/>
    <lineage>
        <taxon>Eukaryota</taxon>
        <taxon>Metazoa</taxon>
        <taxon>Ecdysozoa</taxon>
        <taxon>Arthropoda</taxon>
        <taxon>Hexapoda</taxon>
        <taxon>Insecta</taxon>
        <taxon>Pterygota</taxon>
        <taxon>Neoptera</taxon>
        <taxon>Endopterygota</taxon>
        <taxon>Coleoptera</taxon>
        <taxon>Polyphaga</taxon>
        <taxon>Cucujiformia</taxon>
        <taxon>Tenebrionidae</taxon>
        <taxon>Tenebrionidae incertae sedis</taxon>
        <taxon>Tribolium</taxon>
    </lineage>
</organism>
<evidence type="ECO:0000313" key="15">
    <source>
        <dbReference type="Proteomes" id="UP000007266"/>
    </source>
</evidence>
<name>D2A3T6_TRICA</name>
<evidence type="ECO:0000313" key="14">
    <source>
        <dbReference type="EMBL" id="EFA05669.1"/>
    </source>
</evidence>
<evidence type="ECO:0000256" key="1">
    <source>
        <dbReference type="ARBA" id="ARBA00004189"/>
    </source>
</evidence>
<evidence type="ECO:0000256" key="13">
    <source>
        <dbReference type="SAM" id="Phobius"/>
    </source>
</evidence>
<dbReference type="GO" id="GO:0005044">
    <property type="term" value="F:scavenger receptor activity"/>
    <property type="evidence" value="ECO:0000318"/>
    <property type="project" value="GO_Central"/>
</dbReference>
<accession>D2A3T6</accession>
<evidence type="ECO:0000256" key="12">
    <source>
        <dbReference type="ARBA" id="ARBA00042244"/>
    </source>
</evidence>
<dbReference type="Pfam" id="PF01130">
    <property type="entry name" value="CD36"/>
    <property type="match status" value="1"/>
</dbReference>
<dbReference type="OMA" id="NPRQEDH"/>
<keyword evidence="7 13" id="KW-0472">Membrane</keyword>
<dbReference type="GO" id="GO:0016020">
    <property type="term" value="C:membrane"/>
    <property type="evidence" value="ECO:0000318"/>
    <property type="project" value="GO_Central"/>
</dbReference>
<gene>
    <name evidence="14" type="primary">AUGUSTUS-3.0.2_14951</name>
    <name evidence="14" type="ORF">TcasGA2_TC014951</name>
</gene>
<dbReference type="OrthoDB" id="18585at2759"/>
<dbReference type="AlphaFoldDB" id="D2A3T6"/>
<dbReference type="PhylomeDB" id="D2A3T6"/>
<dbReference type="KEGG" id="tca:656441"/>
<keyword evidence="10" id="KW-0325">Glycoprotein</keyword>
<keyword evidence="15" id="KW-1185">Reference proteome</keyword>
<keyword evidence="8" id="KW-1015">Disulfide bond</keyword>
<comment type="subcellular location">
    <subcellularLocation>
        <location evidence="2">Cell membrane</location>
        <topology evidence="2">Multi-pass membrane protein</topology>
    </subcellularLocation>
    <subcellularLocation>
        <location evidence="1">Membrane</location>
        <location evidence="1">Caveola</location>
        <topology evidence="1">Multi-pass membrane protein</topology>
    </subcellularLocation>
</comment>
<evidence type="ECO:0000256" key="9">
    <source>
        <dbReference type="ARBA" id="ARBA00023170"/>
    </source>
</evidence>
<dbReference type="HOGENOM" id="CLU_019853_2_1_1"/>
<dbReference type="eggNOG" id="KOG3776">
    <property type="taxonomic scope" value="Eukaryota"/>
</dbReference>
<dbReference type="PANTHER" id="PTHR11923">
    <property type="entry name" value="SCAVENGER RECEPTOR CLASS B TYPE-1 SR-B1"/>
    <property type="match status" value="1"/>
</dbReference>
<dbReference type="InterPro" id="IPR002159">
    <property type="entry name" value="CD36_fam"/>
</dbReference>
<sequence>MSRRDESEKMPPHKPNIEKNCGQIFSKGPTITREIFEKMQKNKTYIMGYQIQTRQFWVLSGLSVLFLLSLTGVVAMWFTDMFDNAVFANLAIIPDTQSYDMWVKPSPKPLLKVHIFNYTNVPEFESRDDEKLNVKEVGPYVYEAALERVNSKFDGSHVSYQEQRVYKFMPELSIGRKQNDRVIVPNIPLFTAASLNKHSTFLTRVGISSLLNSLNAKPFLSLPAHRFIIGYEDNLYALSKSYMKFQNQKPYEHFGLVSSNAGIRDDVVTINTGASDINKIGLIESFNGEPALNFWSTAECNDISAATDGTLFSPRLVRNKRPIQFYLKEMCRPLPLHFKEEVKILNGKIPAYRYTLPENVFDTPERTPSNQCYCDLDLGECPLQGVFNATPCTFGAPIFMSFPHFHNADPALKEGVTGLNPDSVYETYADLHPTLGFVMAGKNRIQVNVQVAKAFGISQVNMFEDGLMLPVAWIEYVLEDKTLPDDMISIIFQTTFTLRSVELGLKYGCILSTGVTLFCILMILKNKWARRERTSSVRPLQANEEICMSA</sequence>